<feature type="domain" description="Peptidase S26" evidence="7">
    <location>
        <begin position="252"/>
        <end position="446"/>
    </location>
</feature>
<dbReference type="InterPro" id="IPR019533">
    <property type="entry name" value="Peptidase_S26"/>
</dbReference>
<dbReference type="EMBL" id="CP041186">
    <property type="protein sequence ID" value="QDG52338.1"/>
    <property type="molecule type" value="Genomic_DNA"/>
</dbReference>
<dbReference type="PROSITE" id="PS00761">
    <property type="entry name" value="SPASE_I_3"/>
    <property type="match status" value="1"/>
</dbReference>
<proteinExistence type="inferred from homology"/>
<accession>A0A5B8Y6T7</accession>
<comment type="similarity">
    <text evidence="2 6">Belongs to the peptidase S26 family.</text>
</comment>
<protein>
    <recommendedName>
        <fullName evidence="3 6">Signal peptidase I</fullName>
        <ecNumber evidence="3 6">3.4.21.89</ecNumber>
    </recommendedName>
</protein>
<feature type="active site" evidence="5">
    <location>
        <position position="338"/>
    </location>
</feature>
<dbReference type="GO" id="GO:0016020">
    <property type="term" value="C:membrane"/>
    <property type="evidence" value="ECO:0007669"/>
    <property type="project" value="UniProtKB-SubCell"/>
</dbReference>
<dbReference type="Pfam" id="PF10502">
    <property type="entry name" value="Peptidase_S26"/>
    <property type="match status" value="1"/>
</dbReference>
<name>A0A4Y6PVK4_PERCE</name>
<evidence type="ECO:0000313" key="9">
    <source>
        <dbReference type="Proteomes" id="UP000315995"/>
    </source>
</evidence>
<dbReference type="Proteomes" id="UP000315995">
    <property type="component" value="Chromosome"/>
</dbReference>
<comment type="catalytic activity">
    <reaction evidence="1 6">
        <text>Cleavage of hydrophobic, N-terminal signal or leader sequences from secreted and periplasmic proteins.</text>
        <dbReference type="EC" id="3.4.21.89"/>
    </reaction>
</comment>
<dbReference type="SUPFAM" id="SSF51306">
    <property type="entry name" value="LexA/Signal peptidase"/>
    <property type="match status" value="1"/>
</dbReference>
<dbReference type="OrthoDB" id="9815782at2"/>
<dbReference type="PANTHER" id="PTHR43390">
    <property type="entry name" value="SIGNAL PEPTIDASE I"/>
    <property type="match status" value="1"/>
</dbReference>
<dbReference type="InterPro" id="IPR036286">
    <property type="entry name" value="LexA/Signal_pep-like_sf"/>
</dbReference>
<evidence type="ECO:0000259" key="7">
    <source>
        <dbReference type="Pfam" id="PF10502"/>
    </source>
</evidence>
<dbReference type="InterPro" id="IPR000223">
    <property type="entry name" value="Pept_S26A_signal_pept_1"/>
</dbReference>
<keyword evidence="4 6" id="KW-0378">Hydrolase</keyword>
<dbReference type="PANTHER" id="PTHR43390:SF1">
    <property type="entry name" value="CHLOROPLAST PROCESSING PEPTIDASE"/>
    <property type="match status" value="1"/>
</dbReference>
<evidence type="ECO:0000256" key="5">
    <source>
        <dbReference type="PIRSR" id="PIRSR600223-1"/>
    </source>
</evidence>
<reference evidence="8 9" key="1">
    <citation type="submission" date="2019-06" db="EMBL/GenBank/DDBJ databases">
        <title>Persicimonas caeni gen. nov., sp. nov., a predatory bacterium isolated from solar saltern.</title>
        <authorList>
            <person name="Wang S."/>
        </authorList>
    </citation>
    <scope>NUCLEOTIDE SEQUENCE [LARGE SCALE GENOMIC DNA]</scope>
    <source>
        <strain evidence="8 9">YN101</strain>
    </source>
</reference>
<dbReference type="GO" id="GO:0004252">
    <property type="term" value="F:serine-type endopeptidase activity"/>
    <property type="evidence" value="ECO:0007669"/>
    <property type="project" value="InterPro"/>
</dbReference>
<evidence type="ECO:0000256" key="4">
    <source>
        <dbReference type="ARBA" id="ARBA00022801"/>
    </source>
</evidence>
<dbReference type="RefSeq" id="WP_141198810.1">
    <property type="nucleotide sequence ID" value="NZ_CP041186.1"/>
</dbReference>
<organism evidence="8 9">
    <name type="scientific">Persicimonas caeni</name>
    <dbReference type="NCBI Taxonomy" id="2292766"/>
    <lineage>
        <taxon>Bacteria</taxon>
        <taxon>Deltaproteobacteria</taxon>
        <taxon>Bradymonadales</taxon>
        <taxon>Bradymonadaceae</taxon>
        <taxon>Persicimonas</taxon>
    </lineage>
</organism>
<gene>
    <name evidence="8" type="primary">lepB</name>
    <name evidence="8" type="ORF">FIV42_16805</name>
</gene>
<dbReference type="GO" id="GO:0009003">
    <property type="term" value="F:signal peptidase activity"/>
    <property type="evidence" value="ECO:0007669"/>
    <property type="project" value="UniProtKB-EC"/>
</dbReference>
<evidence type="ECO:0000313" key="8">
    <source>
        <dbReference type="EMBL" id="QDG52338.1"/>
    </source>
</evidence>
<sequence length="462" mass="50530">MRNHQLPHTLLILTLAATTLPACDKAKQTKPDQPAKQAPANLPPIVRHAPAKTQLLATLDTQTSGVGQTIMSELLARGQNCGELDPKTAIQSVSFVWAGPSVWRLDIRGSLAPKQAGCLLGMHTDDSGLTADGQLRLANAEPTGVALMTPDYSVAKGEANRELVASFVAASKGAEATAAIRWTPAGAPAILDVKRVGLDTLFRFHFSDESQRPKFVANLQRFFDKAPQGVSPTYELVDETNAVHVTVDEPSLAWFVRRGLVQFLNHPSGSMLPTIRVGEHLAVVREPLMLEPAAPGDIILFDFPQKSAKAYLARQPDNQKHCVQQSTLTSTTPPQFIKRVVAVAGQTVKMRENRLIVDGEEVPTKFIRKEQTGRYLFPHRAIVEETLGESTYRVQHNGRNDSFGPLEVPLGHVFVLGDNRGSSSDSRCWGTVPRDHIRGRAEAIIWPASDDGLDWHRLGEDL</sequence>
<comment type="subcellular location">
    <subcellularLocation>
        <location evidence="6">Membrane</location>
        <topology evidence="6">Single-pass type II membrane protein</topology>
    </subcellularLocation>
</comment>
<feature type="active site" evidence="5">
    <location>
        <position position="270"/>
    </location>
</feature>
<evidence type="ECO:0000256" key="1">
    <source>
        <dbReference type="ARBA" id="ARBA00000677"/>
    </source>
</evidence>
<dbReference type="InterPro" id="IPR019758">
    <property type="entry name" value="Pept_S26A_signal_pept_1_CS"/>
</dbReference>
<accession>A0A4Y6PVK4</accession>
<dbReference type="AlphaFoldDB" id="A0A4Y6PVK4"/>
<dbReference type="Gene3D" id="2.10.109.10">
    <property type="entry name" value="Umud Fragment, subunit A"/>
    <property type="match status" value="1"/>
</dbReference>
<dbReference type="NCBIfam" id="TIGR02227">
    <property type="entry name" value="sigpep_I_bact"/>
    <property type="match status" value="1"/>
</dbReference>
<evidence type="ECO:0000256" key="3">
    <source>
        <dbReference type="ARBA" id="ARBA00013208"/>
    </source>
</evidence>
<evidence type="ECO:0000256" key="6">
    <source>
        <dbReference type="RuleBase" id="RU362042"/>
    </source>
</evidence>
<evidence type="ECO:0000256" key="2">
    <source>
        <dbReference type="ARBA" id="ARBA00009370"/>
    </source>
</evidence>
<keyword evidence="6" id="KW-0645">Protease</keyword>
<dbReference type="PRINTS" id="PR00727">
    <property type="entry name" value="LEADERPTASE"/>
</dbReference>
<dbReference type="GO" id="GO:0006465">
    <property type="term" value="P:signal peptide processing"/>
    <property type="evidence" value="ECO:0007669"/>
    <property type="project" value="InterPro"/>
</dbReference>
<dbReference type="EC" id="3.4.21.89" evidence="3 6"/>
<dbReference type="CDD" id="cd06530">
    <property type="entry name" value="S26_SPase_I"/>
    <property type="match status" value="1"/>
</dbReference>
<keyword evidence="9" id="KW-1185">Reference proteome</keyword>